<feature type="transmembrane region" description="Helical" evidence="2">
    <location>
        <begin position="12"/>
        <end position="30"/>
    </location>
</feature>
<feature type="region of interest" description="Disordered" evidence="1">
    <location>
        <begin position="33"/>
        <end position="86"/>
    </location>
</feature>
<evidence type="ECO:0000313" key="3">
    <source>
        <dbReference type="EMBL" id="CAB4982057.1"/>
    </source>
</evidence>
<name>A0A6J7MMT5_9ZZZZ</name>
<feature type="compositionally biased region" description="Low complexity" evidence="1">
    <location>
        <begin position="56"/>
        <end position="69"/>
    </location>
</feature>
<feature type="compositionally biased region" description="Basic and acidic residues" evidence="1">
    <location>
        <begin position="38"/>
        <end position="50"/>
    </location>
</feature>
<sequence length="86" mass="8969">MPLVGYGLIFNLWWAVPGVILIVAGIYGWVMEPSTDPDAGHGHDDHHGEPDEPEATELAAPETVEAELVSASAGSTGVTAEEGDSK</sequence>
<protein>
    <submittedName>
        <fullName evidence="3">Unannotated protein</fullName>
    </submittedName>
</protein>
<dbReference type="AlphaFoldDB" id="A0A6J7MMT5"/>
<evidence type="ECO:0000256" key="1">
    <source>
        <dbReference type="SAM" id="MobiDB-lite"/>
    </source>
</evidence>
<keyword evidence="2" id="KW-0472">Membrane</keyword>
<gene>
    <name evidence="3" type="ORF">UFOPK3914_01079</name>
</gene>
<keyword evidence="2" id="KW-0812">Transmembrane</keyword>
<keyword evidence="2" id="KW-1133">Transmembrane helix</keyword>
<evidence type="ECO:0000256" key="2">
    <source>
        <dbReference type="SAM" id="Phobius"/>
    </source>
</evidence>
<proteinExistence type="predicted"/>
<dbReference type="EMBL" id="CAFBOG010000091">
    <property type="protein sequence ID" value="CAB4982057.1"/>
    <property type="molecule type" value="Genomic_DNA"/>
</dbReference>
<accession>A0A6J7MMT5</accession>
<organism evidence="3">
    <name type="scientific">freshwater metagenome</name>
    <dbReference type="NCBI Taxonomy" id="449393"/>
    <lineage>
        <taxon>unclassified sequences</taxon>
        <taxon>metagenomes</taxon>
        <taxon>ecological metagenomes</taxon>
    </lineage>
</organism>
<reference evidence="3" key="1">
    <citation type="submission" date="2020-05" db="EMBL/GenBank/DDBJ databases">
        <authorList>
            <person name="Chiriac C."/>
            <person name="Salcher M."/>
            <person name="Ghai R."/>
            <person name="Kavagutti S V."/>
        </authorList>
    </citation>
    <scope>NUCLEOTIDE SEQUENCE</scope>
</reference>